<evidence type="ECO:0000313" key="1">
    <source>
        <dbReference type="EMBL" id="KOR90110.1"/>
    </source>
</evidence>
<protein>
    <submittedName>
        <fullName evidence="1">Uncharacterized protein</fullName>
    </submittedName>
</protein>
<proteinExistence type="predicted"/>
<dbReference type="AlphaFoldDB" id="A0A0M1P719"/>
<accession>A0A0M1P719</accession>
<name>A0A0M1P719_9BACL</name>
<dbReference type="EMBL" id="LIUT01000001">
    <property type="protein sequence ID" value="KOR90110.1"/>
    <property type="molecule type" value="Genomic_DNA"/>
</dbReference>
<reference evidence="2" key="1">
    <citation type="submission" date="2015-08" db="EMBL/GenBank/DDBJ databases">
        <title>Genome sequencing project for genomic taxonomy and phylogenomics of Bacillus-like bacteria.</title>
        <authorList>
            <person name="Liu B."/>
            <person name="Wang J."/>
            <person name="Zhu Y."/>
            <person name="Liu G."/>
            <person name="Chen Q."/>
            <person name="Chen Z."/>
            <person name="Lan J."/>
            <person name="Che J."/>
            <person name="Ge C."/>
            <person name="Shi H."/>
            <person name="Pan Z."/>
            <person name="Liu X."/>
        </authorList>
    </citation>
    <scope>NUCLEOTIDE SEQUENCE [LARGE SCALE GENOMIC DNA]</scope>
    <source>
        <strain evidence="2">FJAT-22460</strain>
    </source>
</reference>
<dbReference type="PATRIC" id="fig|1705565.3.peg.4804"/>
<dbReference type="RefSeq" id="WP_054403052.1">
    <property type="nucleotide sequence ID" value="NZ_LIUT01000001.1"/>
</dbReference>
<sequence>MRRNTTIIVILSLLFSAIIGCTSVYEEPVDSYKSSSVHDDFPIPNSATLLQTITETGNPNIDNGAKYEVKGIGGEQGLSLPTRYFEEIQASGWDELEDKRAGHFHYFEKDAKVIALEIRENSIGVYEMVENAKF</sequence>
<organism evidence="1 2">
    <name type="scientific">Paenibacillus solani</name>
    <dbReference type="NCBI Taxonomy" id="1705565"/>
    <lineage>
        <taxon>Bacteria</taxon>
        <taxon>Bacillati</taxon>
        <taxon>Bacillota</taxon>
        <taxon>Bacilli</taxon>
        <taxon>Bacillales</taxon>
        <taxon>Paenibacillaceae</taxon>
        <taxon>Paenibacillus</taxon>
    </lineage>
</organism>
<dbReference type="Proteomes" id="UP000036932">
    <property type="component" value="Unassembled WGS sequence"/>
</dbReference>
<gene>
    <name evidence="1" type="ORF">AM231_13840</name>
</gene>
<evidence type="ECO:0000313" key="2">
    <source>
        <dbReference type="Proteomes" id="UP000036932"/>
    </source>
</evidence>
<dbReference type="OrthoDB" id="2352996at2"/>
<comment type="caution">
    <text evidence="1">The sequence shown here is derived from an EMBL/GenBank/DDBJ whole genome shotgun (WGS) entry which is preliminary data.</text>
</comment>
<keyword evidence="2" id="KW-1185">Reference proteome</keyword>
<dbReference type="PROSITE" id="PS51257">
    <property type="entry name" value="PROKAR_LIPOPROTEIN"/>
    <property type="match status" value="1"/>
</dbReference>